<proteinExistence type="predicted"/>
<accession>A0A314XSH7</accession>
<name>A0A314XSH7_PRUYE</name>
<sequence length="110" mass="12601">MVFGLVEAGQKIVVEGSNKDMRGLVKQEMYECGEGVLWIALVVPRKMMGREWWGVIYVKSGSIRFVFEYQTMNKCLIYFSAIDVNEKSYFCLLHSSAAVASSNQCYFYLL</sequence>
<evidence type="ECO:0000313" key="2">
    <source>
        <dbReference type="Proteomes" id="UP000250321"/>
    </source>
</evidence>
<organism evidence="1 2">
    <name type="scientific">Prunus yedoensis var. nudiflora</name>
    <dbReference type="NCBI Taxonomy" id="2094558"/>
    <lineage>
        <taxon>Eukaryota</taxon>
        <taxon>Viridiplantae</taxon>
        <taxon>Streptophyta</taxon>
        <taxon>Embryophyta</taxon>
        <taxon>Tracheophyta</taxon>
        <taxon>Spermatophyta</taxon>
        <taxon>Magnoliopsida</taxon>
        <taxon>eudicotyledons</taxon>
        <taxon>Gunneridae</taxon>
        <taxon>Pentapetalae</taxon>
        <taxon>rosids</taxon>
        <taxon>fabids</taxon>
        <taxon>Rosales</taxon>
        <taxon>Rosaceae</taxon>
        <taxon>Amygdaloideae</taxon>
        <taxon>Amygdaleae</taxon>
        <taxon>Prunus</taxon>
    </lineage>
</organism>
<dbReference type="EMBL" id="PJQY01002246">
    <property type="protein sequence ID" value="PQP95418.1"/>
    <property type="molecule type" value="Genomic_DNA"/>
</dbReference>
<keyword evidence="2" id="KW-1185">Reference proteome</keyword>
<protein>
    <submittedName>
        <fullName evidence="1">Uncharacterized protein</fullName>
    </submittedName>
</protein>
<reference evidence="1 2" key="1">
    <citation type="submission" date="2018-02" db="EMBL/GenBank/DDBJ databases">
        <title>Draft genome of wild Prunus yedoensis var. nudiflora.</title>
        <authorList>
            <person name="Baek S."/>
            <person name="Kim J.-H."/>
            <person name="Choi K."/>
            <person name="Kim G.-B."/>
            <person name="Cho A."/>
            <person name="Jang H."/>
            <person name="Shin C.-H."/>
            <person name="Yu H.-J."/>
            <person name="Mun J.-H."/>
        </authorList>
    </citation>
    <scope>NUCLEOTIDE SEQUENCE [LARGE SCALE GENOMIC DNA]</scope>
    <source>
        <strain evidence="2">cv. Jeju island</strain>
        <tissue evidence="1">Leaf</tissue>
    </source>
</reference>
<comment type="caution">
    <text evidence="1">The sequence shown here is derived from an EMBL/GenBank/DDBJ whole genome shotgun (WGS) entry which is preliminary data.</text>
</comment>
<dbReference type="Proteomes" id="UP000250321">
    <property type="component" value="Unassembled WGS sequence"/>
</dbReference>
<evidence type="ECO:0000313" key="1">
    <source>
        <dbReference type="EMBL" id="PQP95418.1"/>
    </source>
</evidence>
<gene>
    <name evidence="1" type="ORF">Pyn_27279</name>
</gene>
<dbReference type="AlphaFoldDB" id="A0A314XSH7"/>